<dbReference type="InterPro" id="IPR001638">
    <property type="entry name" value="Solute-binding_3/MltF_N"/>
</dbReference>
<dbReference type="InterPro" id="IPR001320">
    <property type="entry name" value="Iontro_rcpt_C"/>
</dbReference>
<dbReference type="RefSeq" id="WP_074701165.1">
    <property type="nucleotide sequence ID" value="NZ_CP018863.1"/>
</dbReference>
<dbReference type="PANTHER" id="PTHR35936:SF17">
    <property type="entry name" value="ARGININE-BINDING EXTRACELLULAR PROTEIN ARTP"/>
    <property type="match status" value="1"/>
</dbReference>
<evidence type="ECO:0000259" key="3">
    <source>
        <dbReference type="SMART" id="SM00079"/>
    </source>
</evidence>
<proteinExistence type="predicted"/>
<dbReference type="SMART" id="SM00062">
    <property type="entry name" value="PBPb"/>
    <property type="match status" value="1"/>
</dbReference>
<keyword evidence="1" id="KW-0732">Signal</keyword>
<name>A0A1H1ESD1_9MICC</name>
<gene>
    <name evidence="4" type="ORF">SAMN04489742_3044</name>
</gene>
<keyword evidence="5" id="KW-1185">Reference proteome</keyword>
<evidence type="ECO:0000256" key="1">
    <source>
        <dbReference type="ARBA" id="ARBA00022729"/>
    </source>
</evidence>
<dbReference type="PROSITE" id="PS51257">
    <property type="entry name" value="PROKAR_LIPOPROTEIN"/>
    <property type="match status" value="1"/>
</dbReference>
<dbReference type="OrthoDB" id="8454826at2"/>
<accession>A0A1H1ESD1</accession>
<dbReference type="GO" id="GO:0015276">
    <property type="term" value="F:ligand-gated monoatomic ion channel activity"/>
    <property type="evidence" value="ECO:0007669"/>
    <property type="project" value="InterPro"/>
</dbReference>
<evidence type="ECO:0000313" key="5">
    <source>
        <dbReference type="Proteomes" id="UP000181917"/>
    </source>
</evidence>
<reference evidence="4 5" key="1">
    <citation type="submission" date="2016-10" db="EMBL/GenBank/DDBJ databases">
        <authorList>
            <person name="de Groot N.N."/>
        </authorList>
    </citation>
    <scope>NUCLEOTIDE SEQUENCE [LARGE SCALE GENOMIC DNA]</scope>
    <source>
        <strain evidence="4 5">DSM 20117</strain>
    </source>
</reference>
<dbReference type="GO" id="GO:0016020">
    <property type="term" value="C:membrane"/>
    <property type="evidence" value="ECO:0007669"/>
    <property type="project" value="InterPro"/>
</dbReference>
<evidence type="ECO:0000259" key="2">
    <source>
        <dbReference type="SMART" id="SM00062"/>
    </source>
</evidence>
<dbReference type="Gene3D" id="3.40.190.10">
    <property type="entry name" value="Periplasmic binding protein-like II"/>
    <property type="match status" value="2"/>
</dbReference>
<dbReference type="EMBL" id="FNKH01000002">
    <property type="protein sequence ID" value="SDQ91016.1"/>
    <property type="molecule type" value="Genomic_DNA"/>
</dbReference>
<dbReference type="KEGG" id="acry:AC20117_02255"/>
<dbReference type="SUPFAM" id="SSF53850">
    <property type="entry name" value="Periplasmic binding protein-like II"/>
    <property type="match status" value="1"/>
</dbReference>
<dbReference type="Pfam" id="PF00497">
    <property type="entry name" value="SBP_bac_3"/>
    <property type="match status" value="1"/>
</dbReference>
<dbReference type="PANTHER" id="PTHR35936">
    <property type="entry name" value="MEMBRANE-BOUND LYTIC MUREIN TRANSGLYCOSYLASE F"/>
    <property type="match status" value="1"/>
</dbReference>
<dbReference type="CDD" id="cd13624">
    <property type="entry name" value="PBP2_Arg_Lys_His"/>
    <property type="match status" value="1"/>
</dbReference>
<feature type="domain" description="Solute-binding protein family 3/N-terminal" evidence="2">
    <location>
        <begin position="50"/>
        <end position="267"/>
    </location>
</feature>
<dbReference type="AlphaFoldDB" id="A0A1H1ESD1"/>
<dbReference type="Proteomes" id="UP000181917">
    <property type="component" value="Unassembled WGS sequence"/>
</dbReference>
<sequence>MRTNASTVVKVFSVLATGTLALTACGGGSSTDGGSPAADGNELGLVTPGTLTVCSDIPYPPFEFEENGEYTGYDMDLIREIATGMGLETQIQDVGFDALQSGVVLASGQCDIGASAMTITEEREENLDFSEPYYDSLQSLLVPADSDIKAIGDLAGKSVGVQQGTTGEAYTRENVPADTEVRAYPSDAELFPALQSGGVDAVLQDLPVNLGHLEGGKYEIVEEYPTDESYGFAVKEEGSEALLEAVNAELAELRDSGKYQEIYDKYFTQ</sequence>
<dbReference type="SMART" id="SM00079">
    <property type="entry name" value="PBPe"/>
    <property type="match status" value="1"/>
</dbReference>
<dbReference type="STRING" id="37928.SAMN04489742_3044"/>
<evidence type="ECO:0000313" key="4">
    <source>
        <dbReference type="EMBL" id="SDQ91016.1"/>
    </source>
</evidence>
<organism evidence="4 5">
    <name type="scientific">Crystallibacter crystallopoietes</name>
    <dbReference type="NCBI Taxonomy" id="37928"/>
    <lineage>
        <taxon>Bacteria</taxon>
        <taxon>Bacillati</taxon>
        <taxon>Actinomycetota</taxon>
        <taxon>Actinomycetes</taxon>
        <taxon>Micrococcales</taxon>
        <taxon>Micrococcaceae</taxon>
        <taxon>Crystallibacter</taxon>
    </lineage>
</organism>
<protein>
    <submittedName>
        <fullName evidence="4">Amino acid ABC transporter substrate-binding protein, PAAT family</fullName>
    </submittedName>
</protein>
<feature type="domain" description="Ionotropic glutamate receptor C-terminal" evidence="3">
    <location>
        <begin position="50"/>
        <end position="269"/>
    </location>
</feature>